<organism evidence="2 3">
    <name type="scientific">Pleuronectes platessa</name>
    <name type="common">European plaice</name>
    <dbReference type="NCBI Taxonomy" id="8262"/>
    <lineage>
        <taxon>Eukaryota</taxon>
        <taxon>Metazoa</taxon>
        <taxon>Chordata</taxon>
        <taxon>Craniata</taxon>
        <taxon>Vertebrata</taxon>
        <taxon>Euteleostomi</taxon>
        <taxon>Actinopterygii</taxon>
        <taxon>Neopterygii</taxon>
        <taxon>Teleostei</taxon>
        <taxon>Neoteleostei</taxon>
        <taxon>Acanthomorphata</taxon>
        <taxon>Carangaria</taxon>
        <taxon>Pleuronectiformes</taxon>
        <taxon>Pleuronectoidei</taxon>
        <taxon>Pleuronectidae</taxon>
        <taxon>Pleuronectes</taxon>
    </lineage>
</organism>
<proteinExistence type="predicted"/>
<gene>
    <name evidence="2" type="ORF">PLEPLA_LOCUS40258</name>
</gene>
<feature type="region of interest" description="Disordered" evidence="1">
    <location>
        <begin position="140"/>
        <end position="164"/>
    </location>
</feature>
<evidence type="ECO:0000313" key="3">
    <source>
        <dbReference type="Proteomes" id="UP001153269"/>
    </source>
</evidence>
<evidence type="ECO:0000256" key="1">
    <source>
        <dbReference type="SAM" id="MobiDB-lite"/>
    </source>
</evidence>
<keyword evidence="3" id="KW-1185">Reference proteome</keyword>
<accession>A0A9N7VK91</accession>
<reference evidence="2" key="1">
    <citation type="submission" date="2020-03" db="EMBL/GenBank/DDBJ databases">
        <authorList>
            <person name="Weist P."/>
        </authorList>
    </citation>
    <scope>NUCLEOTIDE SEQUENCE</scope>
</reference>
<protein>
    <submittedName>
        <fullName evidence="2">Uncharacterized protein</fullName>
    </submittedName>
</protein>
<name>A0A9N7VK91_PLEPL</name>
<evidence type="ECO:0000313" key="2">
    <source>
        <dbReference type="EMBL" id="CAB1452508.1"/>
    </source>
</evidence>
<dbReference type="Proteomes" id="UP001153269">
    <property type="component" value="Unassembled WGS sequence"/>
</dbReference>
<sequence length="164" mass="18236">MQQRPGLLHRARRRLLSRTSDTQRQVLQFYPATEARTLKTVRLKPEAAWCVRNNQSLCDNNRTLDESSFWRTEAKLELGFSISPQRHFGIQTRGAGDQTNPSVASGRPSLPPEPQPEQLIPGAKYGMRPLEAALAHCSSSSYTPLSDSAAPHSLEDGGLRSTIR</sequence>
<dbReference type="AlphaFoldDB" id="A0A9N7VK91"/>
<comment type="caution">
    <text evidence="2">The sequence shown here is derived from an EMBL/GenBank/DDBJ whole genome shotgun (WGS) entry which is preliminary data.</text>
</comment>
<dbReference type="EMBL" id="CADEAL010004132">
    <property type="protein sequence ID" value="CAB1452508.1"/>
    <property type="molecule type" value="Genomic_DNA"/>
</dbReference>
<feature type="region of interest" description="Disordered" evidence="1">
    <location>
        <begin position="90"/>
        <end position="125"/>
    </location>
</feature>